<feature type="compositionally biased region" description="Basic residues" evidence="1">
    <location>
        <begin position="298"/>
        <end position="307"/>
    </location>
</feature>
<dbReference type="AlphaFoldDB" id="A0A174TG12"/>
<dbReference type="Proteomes" id="UP000095712">
    <property type="component" value="Unassembled WGS sequence"/>
</dbReference>
<dbReference type="RefSeq" id="WP_055153478.1">
    <property type="nucleotide sequence ID" value="NZ_CZAW01000065.1"/>
</dbReference>
<evidence type="ECO:0000256" key="1">
    <source>
        <dbReference type="SAM" id="MobiDB-lite"/>
    </source>
</evidence>
<dbReference type="EMBL" id="CZAW01000065">
    <property type="protein sequence ID" value="CUQ05779.1"/>
    <property type="molecule type" value="Genomic_DNA"/>
</dbReference>
<reference evidence="2 3" key="1">
    <citation type="submission" date="2015-09" db="EMBL/GenBank/DDBJ databases">
        <authorList>
            <consortium name="Pathogen Informatics"/>
        </authorList>
    </citation>
    <scope>NUCLEOTIDE SEQUENCE [LARGE SCALE GENOMIC DNA]</scope>
    <source>
        <strain evidence="2 3">2789STDY5834911</strain>
    </source>
</reference>
<evidence type="ECO:0000313" key="3">
    <source>
        <dbReference type="Proteomes" id="UP000095712"/>
    </source>
</evidence>
<protein>
    <submittedName>
        <fullName evidence="2">Uncharacterized protein</fullName>
    </submittedName>
</protein>
<sequence length="314" mass="36047">MNKFENVDIFASLDAIMRQNTGFFQSDFDIDKEIIAKAAASPNREDKTLLWFCRPSGTHCFKERDVFLKDTAAHNTWCFYKEQTCDRVLAYAVELTGRERGKIKGNLYELDYARQYERVKDNALAADTVKLIYEHGTREIPAGQHFNGNPDTSLGKFEHFEAVPNDPDALQFLLREEKQKRDKLTPGDFKEHTAALRAGLIEAEARRIVQEMKRRDTPNSPNRTHFMVELSPTFMQLASSKDTDRLFSMLPYKTLSFSKIEGRHGTYALIDKNENRGTDIRRVRPSIRAQLAADKRKAAPKKAAVKSKNHELEV</sequence>
<proteinExistence type="predicted"/>
<dbReference type="OrthoDB" id="1653505at2"/>
<gene>
    <name evidence="2" type="ORF">ERS852523_03788</name>
</gene>
<name>A0A174TG12_9FIRM</name>
<accession>A0A174TG12</accession>
<feature type="region of interest" description="Disordered" evidence="1">
    <location>
        <begin position="289"/>
        <end position="314"/>
    </location>
</feature>
<organism evidence="2 3">
    <name type="scientific">Blautia wexlerae</name>
    <dbReference type="NCBI Taxonomy" id="418240"/>
    <lineage>
        <taxon>Bacteria</taxon>
        <taxon>Bacillati</taxon>
        <taxon>Bacillota</taxon>
        <taxon>Clostridia</taxon>
        <taxon>Lachnospirales</taxon>
        <taxon>Lachnospiraceae</taxon>
        <taxon>Blautia</taxon>
    </lineage>
</organism>
<evidence type="ECO:0000313" key="2">
    <source>
        <dbReference type="EMBL" id="CUQ05779.1"/>
    </source>
</evidence>